<dbReference type="OrthoDB" id="5784at2759"/>
<evidence type="ECO:0000256" key="5">
    <source>
        <dbReference type="SAM" id="MobiDB-lite"/>
    </source>
</evidence>
<dbReference type="PANTHER" id="PTHR31310:SF11">
    <property type="entry name" value="INOSITOL PHOSPHORYLCERAMIDE SYNTHASE CATALYTIC SUBUNIT AUR1"/>
    <property type="match status" value="1"/>
</dbReference>
<feature type="region of interest" description="Disordered" evidence="5">
    <location>
        <begin position="433"/>
        <end position="477"/>
    </location>
</feature>
<feature type="transmembrane region" description="Helical" evidence="6">
    <location>
        <begin position="56"/>
        <end position="78"/>
    </location>
</feature>
<dbReference type="GO" id="GO:0016020">
    <property type="term" value="C:membrane"/>
    <property type="evidence" value="ECO:0007669"/>
    <property type="project" value="UniProtKB-SubCell"/>
</dbReference>
<feature type="transmembrane region" description="Helical" evidence="6">
    <location>
        <begin position="305"/>
        <end position="323"/>
    </location>
</feature>
<dbReference type="GO" id="GO:0045140">
    <property type="term" value="F:inositol phosphoceramide synthase activity"/>
    <property type="evidence" value="ECO:0007669"/>
    <property type="project" value="EnsemblFungi"/>
</dbReference>
<reference evidence="9" key="1">
    <citation type="submission" date="2016-05" db="EMBL/GenBank/DDBJ databases">
        <title>Comparative genomics of biotechnologically important yeasts.</title>
        <authorList>
            <consortium name="DOE Joint Genome Institute"/>
            <person name="Riley R."/>
            <person name="Haridas S."/>
            <person name="Wolfe K.H."/>
            <person name="Lopes M.R."/>
            <person name="Hittinger C.T."/>
            <person name="Goker M."/>
            <person name="Salamov A."/>
            <person name="Wisecaver J."/>
            <person name="Long T.M."/>
            <person name="Aerts A.L."/>
            <person name="Barry K."/>
            <person name="Choi C."/>
            <person name="Clum A."/>
            <person name="Coughlan A.Y."/>
            <person name="Deshpande S."/>
            <person name="Douglass A.P."/>
            <person name="Hanson S.J."/>
            <person name="Klenk H.-P."/>
            <person name="Labutti K."/>
            <person name="Lapidus A."/>
            <person name="Lindquist E."/>
            <person name="Lipzen A."/>
            <person name="Meier-Kolthoff J.P."/>
            <person name="Ohm R.A."/>
            <person name="Otillar R.P."/>
            <person name="Pangilinan J."/>
            <person name="Peng Y."/>
            <person name="Rokas A."/>
            <person name="Rosa C.A."/>
            <person name="Scheuner C."/>
            <person name="Sibirny A.A."/>
            <person name="Slot J.C."/>
            <person name="Stielow J.B."/>
            <person name="Sun H."/>
            <person name="Kurtzman C.P."/>
            <person name="Blackwell M."/>
            <person name="Grigoriev I.V."/>
            <person name="Jeffries T.W."/>
        </authorList>
    </citation>
    <scope>NUCLEOTIDE SEQUENCE [LARGE SCALE GENOMIC DNA]</scope>
    <source>
        <strain evidence="9">NRRL Y-12698</strain>
    </source>
</reference>
<dbReference type="GO" id="GO:0006676">
    <property type="term" value="P:mannosyl diphosphorylinositol ceramide metabolic process"/>
    <property type="evidence" value="ECO:0007669"/>
    <property type="project" value="TreeGrafter"/>
</dbReference>
<dbReference type="InterPro" id="IPR000326">
    <property type="entry name" value="PAP2/HPO"/>
</dbReference>
<dbReference type="AlphaFoldDB" id="A0A1E3R0E7"/>
<keyword evidence="9" id="KW-1185">Reference proteome</keyword>
<feature type="transmembrane region" description="Helical" evidence="6">
    <location>
        <begin position="193"/>
        <end position="211"/>
    </location>
</feature>
<feature type="transmembrane region" description="Helical" evidence="6">
    <location>
        <begin position="279"/>
        <end position="298"/>
    </location>
</feature>
<feature type="transmembrane region" description="Helical" evidence="6">
    <location>
        <begin position="160"/>
        <end position="181"/>
    </location>
</feature>
<dbReference type="GeneID" id="30145459"/>
<dbReference type="InterPro" id="IPR026841">
    <property type="entry name" value="Aur1/Ipt1"/>
</dbReference>
<feature type="transmembrane region" description="Helical" evidence="6">
    <location>
        <begin position="85"/>
        <end position="113"/>
    </location>
</feature>
<evidence type="ECO:0000313" key="8">
    <source>
        <dbReference type="EMBL" id="ODQ82857.1"/>
    </source>
</evidence>
<dbReference type="SMART" id="SM00014">
    <property type="entry name" value="acidPPc"/>
    <property type="match status" value="1"/>
</dbReference>
<proteinExistence type="predicted"/>
<feature type="compositionally biased region" description="Polar residues" evidence="5">
    <location>
        <begin position="448"/>
        <end position="457"/>
    </location>
</feature>
<name>A0A1E3R0E7_9ASCO</name>
<dbReference type="RefSeq" id="XP_018988185.1">
    <property type="nucleotide sequence ID" value="XM_019127606.1"/>
</dbReference>
<dbReference type="PANTHER" id="PTHR31310">
    <property type="match status" value="1"/>
</dbReference>
<sequence>MTLPRALQKTVDLFDRFFLLEKPSPSLTIADLNLQFDPKLSIIKFKNYKFTIGEKIHYGFLLIVFAWVFFILPIPVIFRFLMSAALFTACVIPFTSQFFISALPIFAWLAFYFSSSKIPAEWRPRISVKFLPAMETILYGDNLSDVLASFTLSFLDVLAWLPYGFLHFTTPFVVAGLIFLFGPPTSLRSYGFAFGYMNLVGVFIQILFPAAPPWYKNLHGLEPANYSMDGSAGGLSRVDALFGVDMYTTTFKNSPLVFGAFPSLHSGCASMDALFMTWLFPRLAPIWWGYIGLLWWSTMYLTHHYFIDLMAGVCLSFLVFHYTRYTNLPVVDATKFCRWSYATVEWINYKEVDPLAYLGYGREDVEMQSMEASSSNPTLFEAPVFEMGSHIISRNNSSSVVLTAPAAISKVASSSVRSAHLLPIVDDEALVSRPETPSVFDEEDDSRMASSSSNTSLDEMFDSERASSSRAGAPSKR</sequence>
<evidence type="ECO:0000256" key="6">
    <source>
        <dbReference type="SAM" id="Phobius"/>
    </source>
</evidence>
<dbReference type="InterPro" id="IPR052185">
    <property type="entry name" value="IPC_Synthase-Related"/>
</dbReference>
<dbReference type="EMBL" id="KV454426">
    <property type="protein sequence ID" value="ODQ82857.1"/>
    <property type="molecule type" value="Genomic_DNA"/>
</dbReference>
<dbReference type="Proteomes" id="UP000094336">
    <property type="component" value="Unassembled WGS sequence"/>
</dbReference>
<dbReference type="GO" id="GO:0070916">
    <property type="term" value="C:inositol phosphoceramide synthase complex"/>
    <property type="evidence" value="ECO:0007669"/>
    <property type="project" value="EnsemblFungi"/>
</dbReference>
<evidence type="ECO:0000313" key="9">
    <source>
        <dbReference type="Proteomes" id="UP000094336"/>
    </source>
</evidence>
<accession>A0A1E3R0E7</accession>
<comment type="subcellular location">
    <subcellularLocation>
        <location evidence="1">Membrane</location>
        <topology evidence="1">Multi-pass membrane protein</topology>
    </subcellularLocation>
</comment>
<keyword evidence="3 6" id="KW-1133">Transmembrane helix</keyword>
<feature type="domain" description="Phosphatidic acid phosphatase type 2/haloperoxidase" evidence="7">
    <location>
        <begin position="187"/>
        <end position="324"/>
    </location>
</feature>
<dbReference type="GO" id="GO:0030148">
    <property type="term" value="P:sphingolipid biosynthetic process"/>
    <property type="evidence" value="ECO:0007669"/>
    <property type="project" value="EnsemblFungi"/>
</dbReference>
<keyword evidence="4 6" id="KW-0472">Membrane</keyword>
<dbReference type="Pfam" id="PF14378">
    <property type="entry name" value="PAP2_3"/>
    <property type="match status" value="1"/>
</dbReference>
<evidence type="ECO:0000256" key="3">
    <source>
        <dbReference type="ARBA" id="ARBA00022989"/>
    </source>
</evidence>
<protein>
    <recommendedName>
        <fullName evidence="7">Phosphatidic acid phosphatase type 2/haloperoxidase domain-containing protein</fullName>
    </recommendedName>
</protein>
<dbReference type="STRING" id="984486.A0A1E3R0E7"/>
<evidence type="ECO:0000256" key="1">
    <source>
        <dbReference type="ARBA" id="ARBA00004141"/>
    </source>
</evidence>
<gene>
    <name evidence="8" type="ORF">BABINDRAFT_159354</name>
</gene>
<evidence type="ECO:0000259" key="7">
    <source>
        <dbReference type="SMART" id="SM00014"/>
    </source>
</evidence>
<dbReference type="CDD" id="cd03386">
    <property type="entry name" value="PAP2_Aur1_like"/>
    <property type="match status" value="1"/>
</dbReference>
<keyword evidence="2 6" id="KW-0812">Transmembrane</keyword>
<evidence type="ECO:0000256" key="4">
    <source>
        <dbReference type="ARBA" id="ARBA00023136"/>
    </source>
</evidence>
<evidence type="ECO:0000256" key="2">
    <source>
        <dbReference type="ARBA" id="ARBA00022692"/>
    </source>
</evidence>
<organism evidence="8 9">
    <name type="scientific">Babjeviella inositovora NRRL Y-12698</name>
    <dbReference type="NCBI Taxonomy" id="984486"/>
    <lineage>
        <taxon>Eukaryota</taxon>
        <taxon>Fungi</taxon>
        <taxon>Dikarya</taxon>
        <taxon>Ascomycota</taxon>
        <taxon>Saccharomycotina</taxon>
        <taxon>Pichiomycetes</taxon>
        <taxon>Serinales incertae sedis</taxon>
        <taxon>Babjeviella</taxon>
    </lineage>
</organism>